<dbReference type="AlphaFoldDB" id="A0A239MPJ7"/>
<protein>
    <submittedName>
        <fullName evidence="4">Leader peptidase (Prepilin peptidase) / N-methyltransferase</fullName>
    </submittedName>
</protein>
<evidence type="ECO:0000256" key="1">
    <source>
        <dbReference type="ARBA" id="ARBA00005801"/>
    </source>
</evidence>
<dbReference type="PANTHER" id="PTHR30487">
    <property type="entry name" value="TYPE 4 PREPILIN-LIKE PROTEINS LEADER PEPTIDE-PROCESSING ENZYME"/>
    <property type="match status" value="1"/>
</dbReference>
<keyword evidence="5" id="KW-1185">Reference proteome</keyword>
<dbReference type="Gene3D" id="1.20.120.1220">
    <property type="match status" value="1"/>
</dbReference>
<keyword evidence="2" id="KW-0472">Membrane</keyword>
<feature type="transmembrane region" description="Helical" evidence="2">
    <location>
        <begin position="153"/>
        <end position="172"/>
    </location>
</feature>
<evidence type="ECO:0000256" key="2">
    <source>
        <dbReference type="SAM" id="Phobius"/>
    </source>
</evidence>
<feature type="transmembrane region" description="Helical" evidence="2">
    <location>
        <begin position="225"/>
        <end position="246"/>
    </location>
</feature>
<reference evidence="4 5" key="1">
    <citation type="submission" date="2017-06" db="EMBL/GenBank/DDBJ databases">
        <authorList>
            <person name="Kim H.J."/>
            <person name="Triplett B.A."/>
        </authorList>
    </citation>
    <scope>NUCLEOTIDE SEQUENCE [LARGE SCALE GENOMIC DNA]</scope>
    <source>
        <strain evidence="4 5">CGMCC 4.5593</strain>
    </source>
</reference>
<keyword evidence="4" id="KW-0489">Methyltransferase</keyword>
<sequence length="249" mass="25827">MTPVARVRTAPRWLPAVVVTPLLRWLALGHSVPSGSPWLRACPTCAAPTGFGGPPGALLPLGRCGGCRARVGPPAFTVELLALLALAAGLFVVPLPVLPAYAWWAAFAVPLVLVDLAVHRLPDRLTLPAAAGVVLLLLGPSLVSFGFDRWWRAVLAGLALGLFFALTTVLLGRRGFGLGDAKLALSCAALLGWFGWGFVLLGLMAALVASALVSIALLIAGRVRWSSHLPFGPFLIAGTVAALFVVPGS</sequence>
<feature type="transmembrane region" description="Helical" evidence="2">
    <location>
        <begin position="76"/>
        <end position="95"/>
    </location>
</feature>
<dbReference type="RefSeq" id="WP_089249846.1">
    <property type="nucleotide sequence ID" value="NZ_FZPH01000006.1"/>
</dbReference>
<keyword evidence="2" id="KW-0812">Transmembrane</keyword>
<dbReference type="OrthoDB" id="3388265at2"/>
<accession>A0A239MPJ7</accession>
<gene>
    <name evidence="4" type="ORF">SAMN05421812_106149</name>
</gene>
<dbReference type="Pfam" id="PF01478">
    <property type="entry name" value="Peptidase_A24"/>
    <property type="match status" value="1"/>
</dbReference>
<dbReference type="GO" id="GO:0032259">
    <property type="term" value="P:methylation"/>
    <property type="evidence" value="ECO:0007669"/>
    <property type="project" value="UniProtKB-KW"/>
</dbReference>
<feature type="transmembrane region" description="Helical" evidence="2">
    <location>
        <begin position="125"/>
        <end position="147"/>
    </location>
</feature>
<dbReference type="EMBL" id="FZPH01000006">
    <property type="protein sequence ID" value="SNT44777.1"/>
    <property type="molecule type" value="Genomic_DNA"/>
</dbReference>
<keyword evidence="2" id="KW-1133">Transmembrane helix</keyword>
<dbReference type="InterPro" id="IPR050882">
    <property type="entry name" value="Prepilin_peptidase/N-MTase"/>
</dbReference>
<dbReference type="PANTHER" id="PTHR30487:SF0">
    <property type="entry name" value="PREPILIN LEADER PEPTIDASE_N-METHYLTRANSFERASE-RELATED"/>
    <property type="match status" value="1"/>
</dbReference>
<organism evidence="4 5">
    <name type="scientific">Asanoa hainanensis</name>
    <dbReference type="NCBI Taxonomy" id="560556"/>
    <lineage>
        <taxon>Bacteria</taxon>
        <taxon>Bacillati</taxon>
        <taxon>Actinomycetota</taxon>
        <taxon>Actinomycetes</taxon>
        <taxon>Micromonosporales</taxon>
        <taxon>Micromonosporaceae</taxon>
        <taxon>Asanoa</taxon>
    </lineage>
</organism>
<evidence type="ECO:0000259" key="3">
    <source>
        <dbReference type="Pfam" id="PF01478"/>
    </source>
</evidence>
<feature type="transmembrane region" description="Helical" evidence="2">
    <location>
        <begin position="193"/>
        <end position="219"/>
    </location>
</feature>
<name>A0A239MPJ7_9ACTN</name>
<comment type="similarity">
    <text evidence="1">Belongs to the peptidase A24 family.</text>
</comment>
<dbReference type="GO" id="GO:0004190">
    <property type="term" value="F:aspartic-type endopeptidase activity"/>
    <property type="evidence" value="ECO:0007669"/>
    <property type="project" value="InterPro"/>
</dbReference>
<keyword evidence="4" id="KW-0808">Transferase</keyword>
<evidence type="ECO:0000313" key="4">
    <source>
        <dbReference type="EMBL" id="SNT44777.1"/>
    </source>
</evidence>
<dbReference type="GO" id="GO:0008168">
    <property type="term" value="F:methyltransferase activity"/>
    <property type="evidence" value="ECO:0007669"/>
    <property type="project" value="UniProtKB-KW"/>
</dbReference>
<dbReference type="InterPro" id="IPR000045">
    <property type="entry name" value="Prepilin_IV_endopep_pep"/>
</dbReference>
<dbReference type="Proteomes" id="UP000198362">
    <property type="component" value="Unassembled WGS sequence"/>
</dbReference>
<dbReference type="GO" id="GO:0006465">
    <property type="term" value="P:signal peptide processing"/>
    <property type="evidence" value="ECO:0007669"/>
    <property type="project" value="TreeGrafter"/>
</dbReference>
<feature type="domain" description="Prepilin type IV endopeptidase peptidase" evidence="3">
    <location>
        <begin position="106"/>
        <end position="211"/>
    </location>
</feature>
<proteinExistence type="inferred from homology"/>
<dbReference type="GO" id="GO:0005886">
    <property type="term" value="C:plasma membrane"/>
    <property type="evidence" value="ECO:0007669"/>
    <property type="project" value="TreeGrafter"/>
</dbReference>
<evidence type="ECO:0000313" key="5">
    <source>
        <dbReference type="Proteomes" id="UP000198362"/>
    </source>
</evidence>